<feature type="compositionally biased region" description="Pro residues" evidence="1">
    <location>
        <begin position="313"/>
        <end position="326"/>
    </location>
</feature>
<comment type="caution">
    <text evidence="3">The sequence shown here is derived from an EMBL/GenBank/DDBJ whole genome shotgun (WGS) entry which is preliminary data.</text>
</comment>
<sequence>MAKGRGKPGKSLKSALVSQQSRFKAKERAAHVAEVAQAKEDRARGKKPKLDPHSISAATKGRTDPATAKVKGKTKAGDAIPRRPIIPFRSTDTILLIGEGNFSFARALISCQATSSTTPSSPSTSKAVDELEQHLSLAVLAQLPPNNITATAYDSEKDCYDKYPDAREIVSELRSKGVEVVFGVDAGKLETLAKSKGKGKGKELRKWDKVVWNFPHAGKGITDQDRNILSNQLLILSFLRSAAKVLKDGPIPDVTPSTGKKRKRKDDEDEDEEESEEEDIRELSSAGSRGTVLITLRNVAPYTLWDVPKLAKNPPPPKQGSTPPNPKYTLLRSFAFYRALWKGYEHRMTKGERAQGAGKTGEGGEDRTWEFCLKDSGS</sequence>
<feature type="region of interest" description="Disordered" evidence="1">
    <location>
        <begin position="1"/>
        <end position="76"/>
    </location>
</feature>
<evidence type="ECO:0000259" key="2">
    <source>
        <dbReference type="Pfam" id="PF10354"/>
    </source>
</evidence>
<gene>
    <name evidence="3" type="ORF">AAF712_006426</name>
</gene>
<feature type="compositionally biased region" description="Basic residues" evidence="1">
    <location>
        <begin position="1"/>
        <end position="10"/>
    </location>
</feature>
<dbReference type="PANTHER" id="PTHR11538">
    <property type="entry name" value="PHENYLALANYL-TRNA SYNTHETASE"/>
    <property type="match status" value="1"/>
</dbReference>
<keyword evidence="4" id="KW-1185">Reference proteome</keyword>
<dbReference type="Proteomes" id="UP001437256">
    <property type="component" value="Unassembled WGS sequence"/>
</dbReference>
<proteinExistence type="predicted"/>
<evidence type="ECO:0000256" key="1">
    <source>
        <dbReference type="SAM" id="MobiDB-lite"/>
    </source>
</evidence>
<dbReference type="EMBL" id="JBBXMP010000034">
    <property type="protein sequence ID" value="KAL0066622.1"/>
    <property type="molecule type" value="Genomic_DNA"/>
</dbReference>
<feature type="compositionally biased region" description="Basic and acidic residues" evidence="1">
    <location>
        <begin position="24"/>
        <end position="52"/>
    </location>
</feature>
<organism evidence="3 4">
    <name type="scientific">Marasmius tenuissimus</name>
    <dbReference type="NCBI Taxonomy" id="585030"/>
    <lineage>
        <taxon>Eukaryota</taxon>
        <taxon>Fungi</taxon>
        <taxon>Dikarya</taxon>
        <taxon>Basidiomycota</taxon>
        <taxon>Agaricomycotina</taxon>
        <taxon>Agaricomycetes</taxon>
        <taxon>Agaricomycetidae</taxon>
        <taxon>Agaricales</taxon>
        <taxon>Marasmiineae</taxon>
        <taxon>Marasmiaceae</taxon>
        <taxon>Marasmius</taxon>
    </lineage>
</organism>
<evidence type="ECO:0000313" key="3">
    <source>
        <dbReference type="EMBL" id="KAL0066622.1"/>
    </source>
</evidence>
<dbReference type="PANTHER" id="PTHR11538:SF26">
    <property type="entry name" value="FERREDOXIN-FOLD ANTICODON-BINDING DOMAIN-CONTAINING PROTEIN 1"/>
    <property type="match status" value="1"/>
</dbReference>
<feature type="region of interest" description="Disordered" evidence="1">
    <location>
        <begin position="249"/>
        <end position="284"/>
    </location>
</feature>
<reference evidence="3 4" key="1">
    <citation type="submission" date="2024-05" db="EMBL/GenBank/DDBJ databases">
        <title>A draft genome resource for the thread blight pathogen Marasmius tenuissimus strain MS-2.</title>
        <authorList>
            <person name="Yulfo-Soto G.E."/>
            <person name="Baruah I.K."/>
            <person name="Amoako-Attah I."/>
            <person name="Bukari Y."/>
            <person name="Meinhardt L.W."/>
            <person name="Bailey B.A."/>
            <person name="Cohen S.P."/>
        </authorList>
    </citation>
    <scope>NUCLEOTIDE SEQUENCE [LARGE SCALE GENOMIC DNA]</scope>
    <source>
        <strain evidence="3 4">MS-2</strain>
    </source>
</reference>
<name>A0ABR2ZZY7_9AGAR</name>
<dbReference type="Pfam" id="PF10354">
    <property type="entry name" value="BMT5-like"/>
    <property type="match status" value="1"/>
</dbReference>
<feature type="compositionally biased region" description="Acidic residues" evidence="1">
    <location>
        <begin position="267"/>
        <end position="280"/>
    </location>
</feature>
<feature type="region of interest" description="Disordered" evidence="1">
    <location>
        <begin position="308"/>
        <end position="327"/>
    </location>
</feature>
<accession>A0ABR2ZZY7</accession>
<protein>
    <recommendedName>
        <fullName evidence="2">25S rRNA (uridine-N(3))-methyltransferase BMT5-like domain-containing protein</fullName>
    </recommendedName>
</protein>
<feature type="domain" description="25S rRNA (uridine-N(3))-methyltransferase BMT5-like" evidence="2">
    <location>
        <begin position="95"/>
        <end position="347"/>
    </location>
</feature>
<dbReference type="InterPro" id="IPR019446">
    <property type="entry name" value="BMT5-like"/>
</dbReference>
<evidence type="ECO:0000313" key="4">
    <source>
        <dbReference type="Proteomes" id="UP001437256"/>
    </source>
</evidence>